<dbReference type="PROSITE" id="PS00395">
    <property type="entry name" value="ALANINE_RACEMASE"/>
    <property type="match status" value="1"/>
</dbReference>
<dbReference type="Gene3D" id="3.20.20.10">
    <property type="entry name" value="Alanine racemase"/>
    <property type="match status" value="1"/>
</dbReference>
<dbReference type="GO" id="GO:0030170">
    <property type="term" value="F:pyridoxal phosphate binding"/>
    <property type="evidence" value="ECO:0007669"/>
    <property type="project" value="UniProtKB-UniRule"/>
</dbReference>
<dbReference type="Pfam" id="PF01168">
    <property type="entry name" value="Ala_racemase_N"/>
    <property type="match status" value="1"/>
</dbReference>
<dbReference type="InterPro" id="IPR029066">
    <property type="entry name" value="PLP-binding_barrel"/>
</dbReference>
<evidence type="ECO:0000256" key="3">
    <source>
        <dbReference type="ARBA" id="ARBA00023235"/>
    </source>
</evidence>
<dbReference type="InterPro" id="IPR001608">
    <property type="entry name" value="Ala_racemase_N"/>
</dbReference>
<dbReference type="RefSeq" id="WP_201327646.1">
    <property type="nucleotide sequence ID" value="NZ_AP017470.1"/>
</dbReference>
<dbReference type="GO" id="GO:0030632">
    <property type="term" value="P:D-alanine biosynthetic process"/>
    <property type="evidence" value="ECO:0007669"/>
    <property type="project" value="UniProtKB-UniRule"/>
</dbReference>
<dbReference type="HAMAP" id="MF_01201">
    <property type="entry name" value="Ala_racemase"/>
    <property type="match status" value="1"/>
</dbReference>
<dbReference type="NCBIfam" id="TIGR00492">
    <property type="entry name" value="alr"/>
    <property type="match status" value="1"/>
</dbReference>
<reference evidence="8 9" key="1">
    <citation type="journal article" date="2012" name="Extremophiles">
        <title>Thermotomaculum hydrothermale gen. nov., sp. nov., a novel heterotrophic thermophile within the phylum Acidobacteria from a deep-sea hydrothermal vent chimney in the Southern Okinawa Trough.</title>
        <authorList>
            <person name="Izumi H."/>
            <person name="Nunoura T."/>
            <person name="Miyazaki M."/>
            <person name="Mino S."/>
            <person name="Toki T."/>
            <person name="Takai K."/>
            <person name="Sako Y."/>
            <person name="Sawabe T."/>
            <person name="Nakagawa S."/>
        </authorList>
    </citation>
    <scope>NUCLEOTIDE SEQUENCE [LARGE SCALE GENOMIC DNA]</scope>
    <source>
        <strain evidence="8 9">AC55</strain>
    </source>
</reference>
<comment type="pathway">
    <text evidence="4">Amino-acid biosynthesis; D-alanine biosynthesis; D-alanine from L-alanine: step 1/1.</text>
</comment>
<feature type="binding site" evidence="4 6">
    <location>
        <position position="133"/>
    </location>
    <ligand>
        <name>substrate</name>
    </ligand>
</feature>
<dbReference type="InterPro" id="IPR000821">
    <property type="entry name" value="Ala_racemase"/>
</dbReference>
<sequence length="377" mass="42344">MKLTSSTIYLSKKAFLNNIRFLKSFAPNSKFFPVVKSNAYGHGLKEVVSIVDDYVDGYCVHSTDEALEINTNNPILILGHINKSEKELIEILKTKELYFTVYSEQTVDLLEKIAGKVNKKISLFVKVETGTHRLGLDEKDALSLAERIEKSNLLNFSGFSTHFANIEDTTDHSFAKKQMEIFNRVIGEFNQKGVYKHNACSAALMLFEETRTEIVRPGISFYGYYPSRETIVSLNSKGYNRKNGLKPALSWITKPLQIKKVKAGEYIGYGLTYRANRDMVIAVLPVGYSDGYDRGLSNNGFVLVEGKRCPVVGRVCMNLFMVDVTHVERVSVDDDVVLIGKSGEEEITADTLASLTGTINYEVIARLNPYIQKKIID</sequence>
<dbReference type="KEGG" id="thyd:TTHT_1884"/>
<feature type="modified residue" description="N6-(pyridoxal phosphate)lysine" evidence="4 5">
    <location>
        <position position="36"/>
    </location>
</feature>
<dbReference type="InterPro" id="IPR009006">
    <property type="entry name" value="Ala_racemase/Decarboxylase_C"/>
</dbReference>
<proteinExistence type="inferred from homology"/>
<comment type="cofactor">
    <cofactor evidence="1 4 5">
        <name>pyridoxal 5'-phosphate</name>
        <dbReference type="ChEBI" id="CHEBI:597326"/>
    </cofactor>
</comment>
<dbReference type="GO" id="GO:0008784">
    <property type="term" value="F:alanine racemase activity"/>
    <property type="evidence" value="ECO:0007669"/>
    <property type="project" value="UniProtKB-UniRule"/>
</dbReference>
<feature type="active site" description="Proton acceptor; specific for L-alanine" evidence="4">
    <location>
        <position position="269"/>
    </location>
</feature>
<keyword evidence="3 4" id="KW-0413">Isomerase</keyword>
<dbReference type="CDD" id="cd00430">
    <property type="entry name" value="PLPDE_III_AR"/>
    <property type="match status" value="1"/>
</dbReference>
<name>A0A7R6PIQ3_9BACT</name>
<dbReference type="PANTHER" id="PTHR30511:SF0">
    <property type="entry name" value="ALANINE RACEMASE, CATABOLIC-RELATED"/>
    <property type="match status" value="1"/>
</dbReference>
<feature type="binding site" evidence="4 6">
    <location>
        <position position="317"/>
    </location>
    <ligand>
        <name>substrate</name>
    </ligand>
</feature>
<dbReference type="Gene3D" id="2.40.37.10">
    <property type="entry name" value="Lyase, Ornithine Decarboxylase, Chain A, domain 1"/>
    <property type="match status" value="1"/>
</dbReference>
<keyword evidence="9" id="KW-1185">Reference proteome</keyword>
<dbReference type="GO" id="GO:0005829">
    <property type="term" value="C:cytosol"/>
    <property type="evidence" value="ECO:0007669"/>
    <property type="project" value="TreeGrafter"/>
</dbReference>
<evidence type="ECO:0000256" key="4">
    <source>
        <dbReference type="HAMAP-Rule" id="MF_01201"/>
    </source>
</evidence>
<dbReference type="EC" id="5.1.1.1" evidence="4"/>
<comment type="catalytic activity">
    <reaction evidence="4">
        <text>L-alanine = D-alanine</text>
        <dbReference type="Rhea" id="RHEA:20249"/>
        <dbReference type="ChEBI" id="CHEBI:57416"/>
        <dbReference type="ChEBI" id="CHEBI:57972"/>
        <dbReference type="EC" id="5.1.1.1"/>
    </reaction>
</comment>
<dbReference type="PANTHER" id="PTHR30511">
    <property type="entry name" value="ALANINE RACEMASE"/>
    <property type="match status" value="1"/>
</dbReference>
<feature type="active site" description="Proton acceptor; specific for D-alanine" evidence="4">
    <location>
        <position position="36"/>
    </location>
</feature>
<protein>
    <recommendedName>
        <fullName evidence="4">Alanine racemase</fullName>
        <ecNumber evidence="4">5.1.1.1</ecNumber>
    </recommendedName>
</protein>
<comment type="function">
    <text evidence="4">Catalyzes the interconversion of L-alanine and D-alanine. May also act on other amino acids.</text>
</comment>
<evidence type="ECO:0000256" key="2">
    <source>
        <dbReference type="ARBA" id="ARBA00022898"/>
    </source>
</evidence>
<accession>A0A7R6PIQ3</accession>
<gene>
    <name evidence="8" type="primary">alr</name>
    <name evidence="8" type="ORF">TTHT_1884</name>
</gene>
<evidence type="ECO:0000313" key="9">
    <source>
        <dbReference type="Proteomes" id="UP000595564"/>
    </source>
</evidence>
<dbReference type="Pfam" id="PF00842">
    <property type="entry name" value="Ala_racemase_C"/>
    <property type="match status" value="1"/>
</dbReference>
<evidence type="ECO:0000256" key="6">
    <source>
        <dbReference type="PIRSR" id="PIRSR600821-52"/>
    </source>
</evidence>
<dbReference type="AlphaFoldDB" id="A0A7R6PIQ3"/>
<dbReference type="SUPFAM" id="SSF50621">
    <property type="entry name" value="Alanine racemase C-terminal domain-like"/>
    <property type="match status" value="1"/>
</dbReference>
<evidence type="ECO:0000256" key="5">
    <source>
        <dbReference type="PIRSR" id="PIRSR600821-50"/>
    </source>
</evidence>
<dbReference type="UniPathway" id="UPA00042">
    <property type="reaction ID" value="UER00497"/>
</dbReference>
<evidence type="ECO:0000256" key="1">
    <source>
        <dbReference type="ARBA" id="ARBA00001933"/>
    </source>
</evidence>
<evidence type="ECO:0000259" key="7">
    <source>
        <dbReference type="SMART" id="SM01005"/>
    </source>
</evidence>
<feature type="domain" description="Alanine racemase C-terminal" evidence="7">
    <location>
        <begin position="248"/>
        <end position="376"/>
    </location>
</feature>
<dbReference type="EMBL" id="AP017470">
    <property type="protein sequence ID" value="BBB33339.1"/>
    <property type="molecule type" value="Genomic_DNA"/>
</dbReference>
<dbReference type="Proteomes" id="UP000595564">
    <property type="component" value="Chromosome"/>
</dbReference>
<organism evidence="8 9">
    <name type="scientific">Thermotomaculum hydrothermale</name>
    <dbReference type="NCBI Taxonomy" id="981385"/>
    <lineage>
        <taxon>Bacteria</taxon>
        <taxon>Pseudomonadati</taxon>
        <taxon>Acidobacteriota</taxon>
        <taxon>Holophagae</taxon>
        <taxon>Thermotomaculales</taxon>
        <taxon>Thermotomaculaceae</taxon>
        <taxon>Thermotomaculum</taxon>
    </lineage>
</organism>
<evidence type="ECO:0000313" key="8">
    <source>
        <dbReference type="EMBL" id="BBB33339.1"/>
    </source>
</evidence>
<dbReference type="InterPro" id="IPR011079">
    <property type="entry name" value="Ala_racemase_C"/>
</dbReference>
<dbReference type="SUPFAM" id="SSF51419">
    <property type="entry name" value="PLP-binding barrel"/>
    <property type="match status" value="1"/>
</dbReference>
<dbReference type="PRINTS" id="PR00992">
    <property type="entry name" value="ALARACEMASE"/>
</dbReference>
<dbReference type="InterPro" id="IPR020622">
    <property type="entry name" value="Ala_racemase_pyridoxalP-BS"/>
</dbReference>
<dbReference type="SMART" id="SM01005">
    <property type="entry name" value="Ala_racemase_C"/>
    <property type="match status" value="1"/>
</dbReference>
<keyword evidence="2 4" id="KW-0663">Pyridoxal phosphate</keyword>
<comment type="similarity">
    <text evidence="4">Belongs to the alanine racemase family.</text>
</comment>